<dbReference type="InterPro" id="IPR024294">
    <property type="entry name" value="DUF3810"/>
</dbReference>
<keyword evidence="1" id="KW-0472">Membrane</keyword>
<dbReference type="AlphaFoldDB" id="A0A0J7IZ92"/>
<protein>
    <recommendedName>
        <fullName evidence="4">Amino acid permease</fullName>
    </recommendedName>
</protein>
<comment type="caution">
    <text evidence="2">The sequence shown here is derived from an EMBL/GenBank/DDBJ whole genome shotgun (WGS) entry which is preliminary data.</text>
</comment>
<feature type="transmembrane region" description="Helical" evidence="1">
    <location>
        <begin position="87"/>
        <end position="110"/>
    </location>
</feature>
<evidence type="ECO:0000313" key="2">
    <source>
        <dbReference type="EMBL" id="KMQ71109.1"/>
    </source>
</evidence>
<dbReference type="Pfam" id="PF12725">
    <property type="entry name" value="DUF3810"/>
    <property type="match status" value="1"/>
</dbReference>
<gene>
    <name evidence="2" type="ORF">ACM44_08970</name>
</gene>
<proteinExistence type="predicted"/>
<name>A0A0J7IZ92_9FLAO</name>
<dbReference type="STRING" id="1304281.ACM44_08970"/>
<evidence type="ECO:0000256" key="1">
    <source>
        <dbReference type="SAM" id="Phobius"/>
    </source>
</evidence>
<evidence type="ECO:0000313" key="3">
    <source>
        <dbReference type="Proteomes" id="UP000035900"/>
    </source>
</evidence>
<feature type="transmembrane region" description="Helical" evidence="1">
    <location>
        <begin position="12"/>
        <end position="36"/>
    </location>
</feature>
<dbReference type="EMBL" id="LFNG01000011">
    <property type="protein sequence ID" value="KMQ71109.1"/>
    <property type="molecule type" value="Genomic_DNA"/>
</dbReference>
<dbReference type="Proteomes" id="UP000035900">
    <property type="component" value="Unassembled WGS sequence"/>
</dbReference>
<accession>A0A0J7IZ92</accession>
<organism evidence="2 3">
    <name type="scientific">Chryseobacterium koreense CCUG 49689</name>
    <dbReference type="NCBI Taxonomy" id="1304281"/>
    <lineage>
        <taxon>Bacteria</taxon>
        <taxon>Pseudomonadati</taxon>
        <taxon>Bacteroidota</taxon>
        <taxon>Flavobacteriia</taxon>
        <taxon>Flavobacteriales</taxon>
        <taxon>Weeksellaceae</taxon>
        <taxon>Chryseobacterium group</taxon>
        <taxon>Chryseobacterium</taxon>
    </lineage>
</organism>
<dbReference type="PATRIC" id="fig|1304281.5.peg.1927"/>
<keyword evidence="1" id="KW-0812">Transmembrane</keyword>
<evidence type="ECO:0008006" key="4">
    <source>
        <dbReference type="Google" id="ProtNLM"/>
    </source>
</evidence>
<keyword evidence="3" id="KW-1185">Reference proteome</keyword>
<sequence length="353" mass="41436">MKKNRFRRKRFWAGILLAQIILFFILSKITFAVGLFEKSFELKKRVHQHLFAGVPFSVGDLFYVIIFIFLCFLLVKTISRASRQRALVWLFVAVNAFYFIYQILWGMMYFQKPIREKLPTGEITAEQTKELALIYLDRCRKSRNLVHENRNGVFEIRNFREIETEILERQKHLPKMFGSKEPTGINSFKPSLFRGIMSYTGIFGYYNPFSAEAQINVELPSIFLPFTLAHESSHQLGYAREQEANFMGYLIGKESRNSDLKYSTEYFVLKSLLNSLAEKNPEFVKWVLNEYSPGMKRDRLAANAFVKQHEGILDSFFGITNDLFLKSNRQEGSVTYSYFVNLLIRYEYSNNLE</sequence>
<keyword evidence="1" id="KW-1133">Transmembrane helix</keyword>
<reference evidence="2 3" key="1">
    <citation type="journal article" date="2004" name="Int. J. Syst. Evol. Microbiol.">
        <title>Kaistella koreensis gen. nov., sp. nov., a novel member of the Chryseobacterium-Bergeyella-Riemerella branch.</title>
        <authorList>
            <person name="Kim M.K."/>
            <person name="Im W.T."/>
            <person name="Shin Y.K."/>
            <person name="Lim J.H."/>
            <person name="Kim S.H."/>
            <person name="Lee B.C."/>
            <person name="Park M.Y."/>
            <person name="Lee K.Y."/>
            <person name="Lee S.T."/>
        </authorList>
    </citation>
    <scope>NUCLEOTIDE SEQUENCE [LARGE SCALE GENOMIC DNA]</scope>
    <source>
        <strain evidence="2 3">CCUG 49689</strain>
    </source>
</reference>
<feature type="transmembrane region" description="Helical" evidence="1">
    <location>
        <begin position="56"/>
        <end position="75"/>
    </location>
</feature>